<dbReference type="STRING" id="1313304.CALK_2443"/>
<reference evidence="1 2" key="1">
    <citation type="journal article" date="2013" name="Environ. Microbiol.">
        <title>Genome analysis of Chitinivibrio alkaliphilus gen. nov., sp. nov., a novel extremely haloalkaliphilic anaerobic chitinolytic bacterium from the candidate phylum Termite Group 3.</title>
        <authorList>
            <person name="Sorokin D.Y."/>
            <person name="Gumerov V.M."/>
            <person name="Rakitin A.L."/>
            <person name="Beletsky A.V."/>
            <person name="Damste J.S."/>
            <person name="Muyzer G."/>
            <person name="Mardanov A.V."/>
            <person name="Ravin N.V."/>
        </authorList>
    </citation>
    <scope>NUCLEOTIDE SEQUENCE [LARGE SCALE GENOMIC DNA]</scope>
    <source>
        <strain evidence="1 2">ACht1</strain>
    </source>
</reference>
<dbReference type="Proteomes" id="UP000017148">
    <property type="component" value="Unassembled WGS sequence"/>
</dbReference>
<evidence type="ECO:0000313" key="2">
    <source>
        <dbReference type="Proteomes" id="UP000017148"/>
    </source>
</evidence>
<dbReference type="RefSeq" id="WP_022637785.1">
    <property type="nucleotide sequence ID" value="NZ_ASJR01000037.1"/>
</dbReference>
<evidence type="ECO:0000313" key="1">
    <source>
        <dbReference type="EMBL" id="ERP30728.1"/>
    </source>
</evidence>
<protein>
    <submittedName>
        <fullName evidence="1">Uncharacterized protein</fullName>
    </submittedName>
</protein>
<gene>
    <name evidence="1" type="ORF">CALK_2443</name>
</gene>
<dbReference type="EMBL" id="ASJR01000037">
    <property type="protein sequence ID" value="ERP30728.1"/>
    <property type="molecule type" value="Genomic_DNA"/>
</dbReference>
<keyword evidence="2" id="KW-1185">Reference proteome</keyword>
<name>U7D444_9BACT</name>
<dbReference type="AlphaFoldDB" id="U7D444"/>
<proteinExistence type="predicted"/>
<organism evidence="1 2">
    <name type="scientific">Chitinivibrio alkaliphilus ACht1</name>
    <dbReference type="NCBI Taxonomy" id="1313304"/>
    <lineage>
        <taxon>Bacteria</taxon>
        <taxon>Pseudomonadati</taxon>
        <taxon>Fibrobacterota</taxon>
        <taxon>Chitinivibrionia</taxon>
        <taxon>Chitinivibrionales</taxon>
        <taxon>Chitinivibrionaceae</taxon>
        <taxon>Chitinivibrio</taxon>
    </lineage>
</organism>
<comment type="caution">
    <text evidence="1">The sequence shown here is derived from an EMBL/GenBank/DDBJ whole genome shotgun (WGS) entry which is preliminary data.</text>
</comment>
<accession>U7D444</accession>
<sequence>MTILRNSWCLILLCITLPQASIENYPPWFQRRTFPRWFFEPPAKTVVGFDSAKPLRDDAYDRFCSFITMRTTGFLRVHQYEHLGQLLFTDEDSISFLYVPRTDVDTSDLILLDSLKSAVSMAGIFSTDSVAIDTTPLSLFETVAPPKDPNYIYGTGVSRVNLYNPLWGWMKAESRAIRNLMEQSVFSLYTLERSKDGRMERASWYDFDLRVENLEIVRRWFCAESGNAAVAVRVRKGSISPWKSENAFQLPLPLKPYGYMLHEISPH</sequence>